<dbReference type="KEGG" id="smir:SMM_0810"/>
<dbReference type="STRING" id="838561.P344_04865"/>
<dbReference type="Proteomes" id="UP000019260">
    <property type="component" value="Chromosome"/>
</dbReference>
<reference evidence="1 2" key="1">
    <citation type="submission" date="2013-09" db="EMBL/GenBank/DDBJ databases">
        <title>Complete genome sequence of Spiroplasma mirum suckling mouse cataract agent.</title>
        <authorList>
            <person name="Landry C.A."/>
            <person name="Bastian F.O."/>
            <person name="Thune R.L."/>
        </authorList>
    </citation>
    <scope>NUCLEOTIDE SEQUENCE [LARGE SCALE GENOMIC DNA]</scope>
    <source>
        <strain evidence="1 2">SMCA</strain>
    </source>
</reference>
<evidence type="ECO:0000313" key="1">
    <source>
        <dbReference type="EMBL" id="AHI58295.1"/>
    </source>
</evidence>
<dbReference type="HOGENOM" id="CLU_2847614_0_0_14"/>
<dbReference type="AlphaFoldDB" id="W0GRE8"/>
<dbReference type="KEGG" id="smia:P344_04865"/>
<dbReference type="PATRIC" id="fig|838561.4.peg.924"/>
<organism evidence="1 2">
    <name type="scientific">Spiroplasma mirum ATCC 29335</name>
    <dbReference type="NCBI Taxonomy" id="838561"/>
    <lineage>
        <taxon>Bacteria</taxon>
        <taxon>Bacillati</taxon>
        <taxon>Mycoplasmatota</taxon>
        <taxon>Mollicutes</taxon>
        <taxon>Entomoplasmatales</taxon>
        <taxon>Spiroplasmataceae</taxon>
        <taxon>Spiroplasma</taxon>
    </lineage>
</organism>
<accession>W0GRE8</accession>
<proteinExistence type="predicted"/>
<protein>
    <submittedName>
        <fullName evidence="1">Uncharacterized protein</fullName>
    </submittedName>
</protein>
<keyword evidence="2" id="KW-1185">Reference proteome</keyword>
<dbReference type="EMBL" id="CP006720">
    <property type="protein sequence ID" value="AHI58295.1"/>
    <property type="molecule type" value="Genomic_DNA"/>
</dbReference>
<sequence length="65" mass="7750">MKKDIICNICCKKILSYLKKTGQENIIILNNFNVYKININLDLDETNFNPLIIIFKCRKVFLCYF</sequence>
<evidence type="ECO:0000313" key="2">
    <source>
        <dbReference type="Proteomes" id="UP000019260"/>
    </source>
</evidence>
<gene>
    <name evidence="1" type="ORF">P344_04865</name>
</gene>
<name>W0GRE8_9MOLU</name>